<dbReference type="PROSITE" id="PS51790">
    <property type="entry name" value="MSRB"/>
    <property type="match status" value="1"/>
</dbReference>
<comment type="similarity">
    <text evidence="1 6">Belongs to the MsrB Met sulfoxide reductase family.</text>
</comment>
<dbReference type="EMBL" id="JAAKYA010000053">
    <property type="protein sequence ID" value="NGO39464.1"/>
    <property type="molecule type" value="Genomic_DNA"/>
</dbReference>
<keyword evidence="2 6" id="KW-0479">Metal-binding</keyword>
<comment type="cofactor">
    <cofactor evidence="6">
        <name>Zn(2+)</name>
        <dbReference type="ChEBI" id="CHEBI:29105"/>
    </cofactor>
    <text evidence="6">Binds 1 zinc ion per subunit. The zinc ion is important for the structural integrity of the protein.</text>
</comment>
<dbReference type="NCBIfam" id="TIGR00357">
    <property type="entry name" value="peptide-methionine (R)-S-oxide reductase MsrB"/>
    <property type="match status" value="1"/>
</dbReference>
<sequence>MDFPIQRTEEEWRKLLTPEQYRILRLKGTERAFTGAYWDHKEKGVYRCAGCGALLFTSDTKFDSGCGWPSYFAPVSPDAVVTQPDYSHDMVRTEVLCARCGGHLGHVFPDGPLPTGLRYCINSAALKFEKAEPTPPAPPKSGSATQQTQSENPRTQP</sequence>
<evidence type="ECO:0000256" key="1">
    <source>
        <dbReference type="ARBA" id="ARBA00007174"/>
    </source>
</evidence>
<evidence type="ECO:0000256" key="7">
    <source>
        <dbReference type="SAM" id="MobiDB-lite"/>
    </source>
</evidence>
<evidence type="ECO:0000256" key="6">
    <source>
        <dbReference type="HAMAP-Rule" id="MF_01400"/>
    </source>
</evidence>
<feature type="region of interest" description="Disordered" evidence="7">
    <location>
        <begin position="130"/>
        <end position="157"/>
    </location>
</feature>
<dbReference type="GO" id="GO:0030091">
    <property type="term" value="P:protein repair"/>
    <property type="evidence" value="ECO:0007669"/>
    <property type="project" value="InterPro"/>
</dbReference>
<feature type="active site" description="Nucleophile" evidence="6">
    <location>
        <position position="120"/>
    </location>
</feature>
<proteinExistence type="inferred from homology"/>
<keyword evidence="10" id="KW-1185">Reference proteome</keyword>
<name>A0A6M1RVT2_9BACT</name>
<feature type="compositionally biased region" description="Polar residues" evidence="7">
    <location>
        <begin position="142"/>
        <end position="157"/>
    </location>
</feature>
<dbReference type="AlphaFoldDB" id="A0A6M1RVT2"/>
<dbReference type="InterPro" id="IPR028427">
    <property type="entry name" value="Met_Sox_Rdtase_MsrB"/>
</dbReference>
<evidence type="ECO:0000313" key="10">
    <source>
        <dbReference type="Proteomes" id="UP000477311"/>
    </source>
</evidence>
<dbReference type="PANTHER" id="PTHR10173:SF52">
    <property type="entry name" value="METHIONINE-R-SULFOXIDE REDUCTASE B1"/>
    <property type="match status" value="1"/>
</dbReference>
<reference evidence="9 10" key="1">
    <citation type="submission" date="2020-02" db="EMBL/GenBank/DDBJ databases">
        <title>Draft genome sequence of Limisphaera ngatamarikiensis NGM72.4T, a thermophilic Verrucomicrobia grouped in subdivision 3.</title>
        <authorList>
            <person name="Carere C.R."/>
            <person name="Steen J."/>
            <person name="Hugenholtz P."/>
            <person name="Stott M.B."/>
        </authorList>
    </citation>
    <scope>NUCLEOTIDE SEQUENCE [LARGE SCALE GENOMIC DNA]</scope>
    <source>
        <strain evidence="9 10">NGM72.4</strain>
    </source>
</reference>
<feature type="domain" description="MsrB" evidence="8">
    <location>
        <begin position="9"/>
        <end position="131"/>
    </location>
</feature>
<feature type="binding site" evidence="6">
    <location>
        <position position="51"/>
    </location>
    <ligand>
        <name>Zn(2+)</name>
        <dbReference type="ChEBI" id="CHEBI:29105"/>
    </ligand>
</feature>
<feature type="binding site" evidence="6">
    <location>
        <position position="100"/>
    </location>
    <ligand>
        <name>Zn(2+)</name>
        <dbReference type="ChEBI" id="CHEBI:29105"/>
    </ligand>
</feature>
<dbReference type="HAMAP" id="MF_01400">
    <property type="entry name" value="MsrB"/>
    <property type="match status" value="1"/>
</dbReference>
<feature type="binding site" evidence="6">
    <location>
        <position position="48"/>
    </location>
    <ligand>
        <name>Zn(2+)</name>
        <dbReference type="ChEBI" id="CHEBI:29105"/>
    </ligand>
</feature>
<evidence type="ECO:0000256" key="5">
    <source>
        <dbReference type="ARBA" id="ARBA00048488"/>
    </source>
</evidence>
<dbReference type="GO" id="GO:0008270">
    <property type="term" value="F:zinc ion binding"/>
    <property type="evidence" value="ECO:0007669"/>
    <property type="project" value="UniProtKB-UniRule"/>
</dbReference>
<comment type="catalytic activity">
    <reaction evidence="5 6">
        <text>L-methionyl-[protein] + [thioredoxin]-disulfide + H2O = L-methionyl-(R)-S-oxide-[protein] + [thioredoxin]-dithiol</text>
        <dbReference type="Rhea" id="RHEA:24164"/>
        <dbReference type="Rhea" id="RHEA-COMP:10698"/>
        <dbReference type="Rhea" id="RHEA-COMP:10700"/>
        <dbReference type="Rhea" id="RHEA-COMP:12313"/>
        <dbReference type="Rhea" id="RHEA-COMP:12314"/>
        <dbReference type="ChEBI" id="CHEBI:15377"/>
        <dbReference type="ChEBI" id="CHEBI:16044"/>
        <dbReference type="ChEBI" id="CHEBI:29950"/>
        <dbReference type="ChEBI" id="CHEBI:45764"/>
        <dbReference type="ChEBI" id="CHEBI:50058"/>
        <dbReference type="EC" id="1.8.4.12"/>
    </reaction>
</comment>
<dbReference type="SUPFAM" id="SSF51316">
    <property type="entry name" value="Mss4-like"/>
    <property type="match status" value="1"/>
</dbReference>
<dbReference type="GO" id="GO:0006979">
    <property type="term" value="P:response to oxidative stress"/>
    <property type="evidence" value="ECO:0007669"/>
    <property type="project" value="InterPro"/>
</dbReference>
<keyword evidence="3 6" id="KW-0862">Zinc</keyword>
<gene>
    <name evidence="6 9" type="primary">msrB</name>
    <name evidence="9" type="ORF">G4L39_08655</name>
</gene>
<dbReference type="Pfam" id="PF01641">
    <property type="entry name" value="SelR"/>
    <property type="match status" value="1"/>
</dbReference>
<evidence type="ECO:0000256" key="3">
    <source>
        <dbReference type="ARBA" id="ARBA00022833"/>
    </source>
</evidence>
<evidence type="ECO:0000259" key="8">
    <source>
        <dbReference type="PROSITE" id="PS51790"/>
    </source>
</evidence>
<dbReference type="EC" id="1.8.4.12" evidence="6"/>
<keyword evidence="4 6" id="KW-0560">Oxidoreductase</keyword>
<dbReference type="GO" id="GO:0033743">
    <property type="term" value="F:peptide-methionine (R)-S-oxide reductase activity"/>
    <property type="evidence" value="ECO:0007669"/>
    <property type="project" value="UniProtKB-UniRule"/>
</dbReference>
<dbReference type="Gene3D" id="2.170.150.20">
    <property type="entry name" value="Peptide methionine sulfoxide reductase"/>
    <property type="match status" value="1"/>
</dbReference>
<feature type="binding site" evidence="6">
    <location>
        <position position="97"/>
    </location>
    <ligand>
        <name>Zn(2+)</name>
        <dbReference type="ChEBI" id="CHEBI:29105"/>
    </ligand>
</feature>
<organism evidence="9 10">
    <name type="scientific">Limisphaera ngatamarikiensis</name>
    <dbReference type="NCBI Taxonomy" id="1324935"/>
    <lineage>
        <taxon>Bacteria</taxon>
        <taxon>Pseudomonadati</taxon>
        <taxon>Verrucomicrobiota</taxon>
        <taxon>Verrucomicrobiia</taxon>
        <taxon>Limisphaerales</taxon>
        <taxon>Limisphaeraceae</taxon>
        <taxon>Limisphaera</taxon>
    </lineage>
</organism>
<evidence type="ECO:0000313" key="9">
    <source>
        <dbReference type="EMBL" id="NGO39464.1"/>
    </source>
</evidence>
<evidence type="ECO:0000256" key="4">
    <source>
        <dbReference type="ARBA" id="ARBA00023002"/>
    </source>
</evidence>
<dbReference type="PANTHER" id="PTHR10173">
    <property type="entry name" value="METHIONINE SULFOXIDE REDUCTASE"/>
    <property type="match status" value="1"/>
</dbReference>
<dbReference type="GO" id="GO:0005737">
    <property type="term" value="C:cytoplasm"/>
    <property type="evidence" value="ECO:0007669"/>
    <property type="project" value="TreeGrafter"/>
</dbReference>
<dbReference type="InterPro" id="IPR002579">
    <property type="entry name" value="Met_Sox_Rdtase_MsrB_dom"/>
</dbReference>
<accession>A0A6M1RVT2</accession>
<dbReference type="InterPro" id="IPR011057">
    <property type="entry name" value="Mss4-like_sf"/>
</dbReference>
<dbReference type="Proteomes" id="UP000477311">
    <property type="component" value="Unassembled WGS sequence"/>
</dbReference>
<comment type="caution">
    <text evidence="9">The sequence shown here is derived from an EMBL/GenBank/DDBJ whole genome shotgun (WGS) entry which is preliminary data.</text>
</comment>
<protein>
    <recommendedName>
        <fullName evidence="6">Peptide methionine sulfoxide reductase MsrB</fullName>
        <ecNumber evidence="6">1.8.4.12</ecNumber>
    </recommendedName>
    <alternativeName>
        <fullName evidence="6">Peptide-methionine (R)-S-oxide reductase</fullName>
    </alternativeName>
</protein>
<evidence type="ECO:0000256" key="2">
    <source>
        <dbReference type="ARBA" id="ARBA00022723"/>
    </source>
</evidence>
<dbReference type="FunFam" id="2.170.150.20:FF:000001">
    <property type="entry name" value="Peptide methionine sulfoxide reductase MsrB"/>
    <property type="match status" value="1"/>
</dbReference>